<accession>A0ABM1UYT6</accession>
<dbReference type="PANTHER" id="PTHR15350">
    <property type="entry name" value="COP9 SIGNALOSOME COMPLEX SUBUNIT 7/DENDRITIC CELL PROTEIN GA17"/>
    <property type="match status" value="1"/>
</dbReference>
<dbReference type="SUPFAM" id="SSF46785">
    <property type="entry name" value="Winged helix' DNA-binding domain"/>
    <property type="match status" value="1"/>
</dbReference>
<dbReference type="GeneID" id="107003962"/>
<evidence type="ECO:0000313" key="7">
    <source>
        <dbReference type="RefSeq" id="XP_027768652.1"/>
    </source>
</evidence>
<dbReference type="RefSeq" id="XP_027768655.1">
    <property type="nucleotide sequence ID" value="XM_027912854.1"/>
</dbReference>
<dbReference type="RefSeq" id="XP_027768651.1">
    <property type="nucleotide sequence ID" value="XM_027912850.1"/>
</dbReference>
<reference evidence="4 5" key="2">
    <citation type="submission" date="2025-05" db="UniProtKB">
        <authorList>
            <consortium name="RefSeq"/>
        </authorList>
    </citation>
    <scope>IDENTIFICATION</scope>
</reference>
<reference evidence="3" key="1">
    <citation type="journal article" date="2014" name="Nat. Genet.">
        <title>The genome of the stress-tolerant wild tomato species Solanum pennellii.</title>
        <authorList>
            <person name="Bolger A."/>
            <person name="Scossa F."/>
            <person name="Bolger M.E."/>
            <person name="Lanz C."/>
            <person name="Maumus F."/>
            <person name="Tohge T."/>
            <person name="Quesneville H."/>
            <person name="Alseekh S."/>
            <person name="Sorensen I."/>
            <person name="Lichtenstein G."/>
            <person name="Fich E.A."/>
            <person name="Conte M."/>
            <person name="Keller H."/>
            <person name="Schneeberger K."/>
            <person name="Schwacke R."/>
            <person name="Ofner I."/>
            <person name="Vrebalov J."/>
            <person name="Xu Y."/>
            <person name="Osorio S."/>
            <person name="Aflitos S.A."/>
            <person name="Schijlen E."/>
            <person name="Jimenez-Gomez J.M."/>
            <person name="Ryngajllo M."/>
            <person name="Kimura S."/>
            <person name="Kumar R."/>
            <person name="Koenig D."/>
            <person name="Headland L.R."/>
            <person name="Maloof J.N."/>
            <person name="Sinha N."/>
            <person name="van Ham R.C."/>
            <person name="Lankhorst R.K."/>
            <person name="Mao L."/>
            <person name="Vogel A."/>
            <person name="Arsova B."/>
            <person name="Panstruga R."/>
            <person name="Fei Z."/>
            <person name="Rose J.K."/>
            <person name="Zamir D."/>
            <person name="Carrari F."/>
            <person name="Giovannoni J.J."/>
            <person name="Weigel D."/>
            <person name="Usadel B."/>
            <person name="Fernie A.R."/>
        </authorList>
    </citation>
    <scope>NUCLEOTIDE SEQUENCE [LARGE SCALE GENOMIC DNA]</scope>
</reference>
<dbReference type="PANTHER" id="PTHR15350:SF2">
    <property type="entry name" value="EUKARYOTIC TRANSLATION INITIATION FACTOR 3 SUBUNIT M"/>
    <property type="match status" value="1"/>
</dbReference>
<dbReference type="Pfam" id="PF01399">
    <property type="entry name" value="PCI"/>
    <property type="match status" value="1"/>
</dbReference>
<dbReference type="InterPro" id="IPR036390">
    <property type="entry name" value="WH_DNA-bd_sf"/>
</dbReference>
<protein>
    <submittedName>
        <fullName evidence="4 5">Eukaryotic translation initiation factor 3 subunit M-like isoform X1</fullName>
    </submittedName>
</protein>
<name>A0ABM1UYT6_SOLPN</name>
<dbReference type="RefSeq" id="XP_027768652.1">
    <property type="nucleotide sequence ID" value="XM_027912851.1"/>
</dbReference>
<dbReference type="RefSeq" id="XP_027768649.1">
    <property type="nucleotide sequence ID" value="XM_027912848.1"/>
</dbReference>
<dbReference type="InterPro" id="IPR045237">
    <property type="entry name" value="COPS7/eIF3m"/>
</dbReference>
<evidence type="ECO:0000313" key="5">
    <source>
        <dbReference type="RefSeq" id="XP_027768650.1"/>
    </source>
</evidence>
<organism evidence="3 9">
    <name type="scientific">Solanum pennellii</name>
    <name type="common">Tomato</name>
    <name type="synonym">Lycopersicon pennellii</name>
    <dbReference type="NCBI Taxonomy" id="28526"/>
    <lineage>
        <taxon>Eukaryota</taxon>
        <taxon>Viridiplantae</taxon>
        <taxon>Streptophyta</taxon>
        <taxon>Embryophyta</taxon>
        <taxon>Tracheophyta</taxon>
        <taxon>Spermatophyta</taxon>
        <taxon>Magnoliopsida</taxon>
        <taxon>eudicotyledons</taxon>
        <taxon>Gunneridae</taxon>
        <taxon>Pentapetalae</taxon>
        <taxon>asterids</taxon>
        <taxon>lamiids</taxon>
        <taxon>Solanales</taxon>
        <taxon>Solanaceae</taxon>
        <taxon>Solanoideae</taxon>
        <taxon>Solaneae</taxon>
        <taxon>Solanum</taxon>
        <taxon>Solanum subgen. Lycopersicon</taxon>
    </lineage>
</organism>
<evidence type="ECO:0000313" key="6">
    <source>
        <dbReference type="RefSeq" id="XP_027768651.1"/>
    </source>
</evidence>
<dbReference type="Proteomes" id="UP000694930">
    <property type="component" value="Chromosome 11"/>
</dbReference>
<comment type="similarity">
    <text evidence="1">Belongs to the CSN7/EIF3M family. CSN7 subfamily.</text>
</comment>
<keyword evidence="3" id="KW-1185">Reference proteome</keyword>
<evidence type="ECO:0000259" key="2">
    <source>
        <dbReference type="Pfam" id="PF01399"/>
    </source>
</evidence>
<evidence type="ECO:0000313" key="3">
    <source>
        <dbReference type="Proteomes" id="UP000694930"/>
    </source>
</evidence>
<evidence type="ECO:0000313" key="8">
    <source>
        <dbReference type="RefSeq" id="XP_027768653.1"/>
    </source>
</evidence>
<dbReference type="RefSeq" id="XP_027768653.1">
    <property type="nucleotide sequence ID" value="XM_027912852.1"/>
</dbReference>
<evidence type="ECO:0000256" key="1">
    <source>
        <dbReference type="ARBA" id="ARBA00008482"/>
    </source>
</evidence>
<proteinExistence type="inferred from homology"/>
<gene>
    <name evidence="4 5 6 7 8 9 10" type="primary">LOC107003962</name>
</gene>
<dbReference type="InterPro" id="IPR000717">
    <property type="entry name" value="PCI_dom"/>
</dbReference>
<dbReference type="RefSeq" id="XP_027768654.1">
    <property type="nucleotide sequence ID" value="XM_027912853.1"/>
</dbReference>
<evidence type="ECO:0000313" key="9">
    <source>
        <dbReference type="RefSeq" id="XP_027768654.1"/>
    </source>
</evidence>
<evidence type="ECO:0000313" key="4">
    <source>
        <dbReference type="RefSeq" id="XP_027768649.1"/>
    </source>
</evidence>
<feature type="domain" description="PCI" evidence="2">
    <location>
        <begin position="1"/>
        <end position="58"/>
    </location>
</feature>
<evidence type="ECO:0000313" key="10">
    <source>
        <dbReference type="RefSeq" id="XP_027768655.1"/>
    </source>
</evidence>
<sequence>MRLLTLVDLGKTKPGQIPYSMIEDTLKIDDIEVESWAVKAISAKLLICKIDQMNQVITTMYIVCIWDKSAAIASSKACDLERKYC</sequence>
<dbReference type="RefSeq" id="XP_027768650.1">
    <property type="nucleotide sequence ID" value="XM_027912849.1"/>
</dbReference>